<feature type="domain" description="Formiminotransferase C-terminal subdomain" evidence="20">
    <location>
        <begin position="187"/>
        <end position="352"/>
    </location>
</feature>
<evidence type="ECO:0000256" key="19">
    <source>
        <dbReference type="ARBA" id="ARBA00030029"/>
    </source>
</evidence>
<dbReference type="Pfam" id="PF07837">
    <property type="entry name" value="FTCD_N"/>
    <property type="match status" value="1"/>
</dbReference>
<evidence type="ECO:0000256" key="15">
    <source>
        <dbReference type="ARBA" id="ARBA00023239"/>
    </source>
</evidence>
<dbReference type="GO" id="GO:0005542">
    <property type="term" value="F:folic acid binding"/>
    <property type="evidence" value="ECO:0007669"/>
    <property type="project" value="UniProtKB-KW"/>
</dbReference>
<dbReference type="Gene3D" id="3.30.70.670">
    <property type="entry name" value="Formiminotransferase, C-terminal subdomain"/>
    <property type="match status" value="1"/>
</dbReference>
<sequence length="571" mass="61409">MASIKRIIECVPNFSEGRDMGVIKQITSEIESTDGVRLLDVDPGEATNRTVVTFVGEPEAVVEAAFKAVRKAGELIDMRQHHGAHPRIGATDVLPLVPVSGITLEECAELARGLAERIAAELRIPCYCYEAAALRPGRANLAVCRKGEYEAIAERLGDEAERPDFGYRPYDDDMARTGCTVVGARDFLIAVNFNLNTTSTRRANAVAFDVREKGRPERTGNPITGPIVRDAEGNPVMRPGTLKCTKAIGWFIKEYGIAQVSMNITNVNVTPLHVAFEEVCRCAEARGLRVTGTEIVGLVPEHSLIDAGKHFLKKQHRSCGIPKGDILNIAVKSLGLDDLKPFVPEEKVIEYLLAAGENHEGRLTAMTVEGFADETLRESPAPGGGSVSAYMGALGAALGTMVANLSAHKPGWDDRWEEFGVWAAKGVEIETELLRLVDEDTEAFNRIMAAFSMPKATDEDKKLRSEAIQRATLFAAQVPLETMKASSKVFELCRAMVEQGNPNSVSDAGVGALAARAAVMGAGLNVKINAASLKDKGVADGLVAEADRLMAEACGAEAAILEMVNKVINKD</sequence>
<dbReference type="SMART" id="SM01221">
    <property type="entry name" value="FTCD"/>
    <property type="match status" value="1"/>
</dbReference>
<dbReference type="SUPFAM" id="SSF101262">
    <property type="entry name" value="Methenyltetrahydrofolate cyclohydrolase-like"/>
    <property type="match status" value="1"/>
</dbReference>
<accession>A0A938WMJ7</accession>
<dbReference type="Pfam" id="PF02971">
    <property type="entry name" value="FTCD"/>
    <property type="match status" value="1"/>
</dbReference>
<keyword evidence="9" id="KW-0963">Cytoplasm</keyword>
<dbReference type="GO" id="GO:0006547">
    <property type="term" value="P:L-histidine metabolic process"/>
    <property type="evidence" value="ECO:0007669"/>
    <property type="project" value="UniProtKB-KW"/>
</dbReference>
<dbReference type="EC" id="4.3.1.4" evidence="7"/>
<dbReference type="InterPro" id="IPR037064">
    <property type="entry name" value="Formiminotransferase_N_sf"/>
</dbReference>
<dbReference type="InterPro" id="IPR013802">
    <property type="entry name" value="Formiminotransferase_C"/>
</dbReference>
<evidence type="ECO:0000313" key="23">
    <source>
        <dbReference type="Proteomes" id="UP000764045"/>
    </source>
</evidence>
<keyword evidence="15" id="KW-0456">Lyase</keyword>
<dbReference type="GO" id="GO:0030412">
    <property type="term" value="F:formimidoyltetrahydrofolate cyclodeaminase activity"/>
    <property type="evidence" value="ECO:0007669"/>
    <property type="project" value="UniProtKB-EC"/>
</dbReference>
<evidence type="ECO:0000313" key="22">
    <source>
        <dbReference type="EMBL" id="MBM6661250.1"/>
    </source>
</evidence>
<dbReference type="EC" id="2.1.2.5" evidence="6"/>
<dbReference type="Gene3D" id="1.20.120.680">
    <property type="entry name" value="Formiminotetrahydrofolate cyclodeaminase monomer, up-and-down helical bundle"/>
    <property type="match status" value="1"/>
</dbReference>
<comment type="similarity">
    <text evidence="4">In the N-terminal section; belongs to the formiminotransferase family.</text>
</comment>
<evidence type="ECO:0000256" key="14">
    <source>
        <dbReference type="ARBA" id="ARBA00023212"/>
    </source>
</evidence>
<evidence type="ECO:0000256" key="17">
    <source>
        <dbReference type="ARBA" id="ARBA00025506"/>
    </source>
</evidence>
<evidence type="ECO:0000256" key="1">
    <source>
        <dbReference type="ARBA" id="ARBA00004114"/>
    </source>
</evidence>
<dbReference type="InterPro" id="IPR012886">
    <property type="entry name" value="Formiminotransferase_N"/>
</dbReference>
<organism evidence="22 23">
    <name type="scientific">Marseilla massiliensis</name>
    <dbReference type="NCBI Taxonomy" id="1841864"/>
    <lineage>
        <taxon>Bacteria</taxon>
        <taxon>Pseudomonadati</taxon>
        <taxon>Bacteroidota</taxon>
        <taxon>Bacteroidia</taxon>
        <taxon>Bacteroidales</taxon>
        <taxon>Prevotellaceae</taxon>
        <taxon>Marseilla</taxon>
    </lineage>
</organism>
<dbReference type="Pfam" id="PF04961">
    <property type="entry name" value="FTCD_C"/>
    <property type="match status" value="1"/>
</dbReference>
<keyword evidence="16" id="KW-0511">Multifunctional enzyme</keyword>
<dbReference type="EMBL" id="JACJJL010000007">
    <property type="protein sequence ID" value="MBM6661250.1"/>
    <property type="molecule type" value="Genomic_DNA"/>
</dbReference>
<dbReference type="SUPFAM" id="SSF55116">
    <property type="entry name" value="Formiminotransferase domain of formiminotransferase-cyclodeaminase"/>
    <property type="match status" value="2"/>
</dbReference>
<evidence type="ECO:0000256" key="5">
    <source>
        <dbReference type="ARBA" id="ARBA00010825"/>
    </source>
</evidence>
<dbReference type="InterPro" id="IPR051623">
    <property type="entry name" value="FTCD"/>
</dbReference>
<name>A0A938WMJ7_9BACT</name>
<gene>
    <name evidence="22" type="primary">ftcD</name>
    <name evidence="22" type="ORF">H6B30_05690</name>
</gene>
<keyword evidence="12" id="KW-0290">Folate-binding</keyword>
<evidence type="ECO:0000256" key="11">
    <source>
        <dbReference type="ARBA" id="ARBA00022808"/>
    </source>
</evidence>
<comment type="function">
    <text evidence="17">Folate-dependent enzyme, that displays both transferase and deaminase activity. Serves to channel one-carbon units from formiminoglutamate to the folate pool.</text>
</comment>
<keyword evidence="23" id="KW-1185">Reference proteome</keyword>
<feature type="domain" description="Formiminotransferase N-terminal subdomain" evidence="21">
    <location>
        <begin position="6"/>
        <end position="186"/>
    </location>
</feature>
<keyword evidence="10 22" id="KW-0808">Transferase</keyword>
<comment type="subunit">
    <text evidence="18">Homooctamer, including four polyglutamate binding sites. The subunits are arranged as a tetramer of dimers, and form a planar ring-shaped structure.</text>
</comment>
<evidence type="ECO:0000256" key="8">
    <source>
        <dbReference type="ARBA" id="ARBA00017787"/>
    </source>
</evidence>
<dbReference type="RefSeq" id="WP_205108776.1">
    <property type="nucleotide sequence ID" value="NZ_JACJJL010000007.1"/>
</dbReference>
<comment type="pathway">
    <text evidence="3">Amino-acid degradation; L-histidine degradation into L-glutamate; L-glutamate from N-formimidoyl-L-glutamate (transferase route): step 1/1.</text>
</comment>
<evidence type="ECO:0000259" key="20">
    <source>
        <dbReference type="SMART" id="SM01221"/>
    </source>
</evidence>
<dbReference type="AlphaFoldDB" id="A0A938WMJ7"/>
<protein>
    <recommendedName>
        <fullName evidence="8">Formimidoyltransferase-cyclodeaminase</fullName>
        <ecNumber evidence="6">2.1.2.5</ecNumber>
        <ecNumber evidence="7">4.3.1.4</ecNumber>
    </recommendedName>
    <alternativeName>
        <fullName evidence="19">Formiminotransferase-cyclodeaminase</fullName>
    </alternativeName>
</protein>
<dbReference type="InterPro" id="IPR007044">
    <property type="entry name" value="Cyclodeamin/CycHdrlase"/>
</dbReference>
<dbReference type="InterPro" id="IPR036178">
    <property type="entry name" value="Formintransfe-cycloase-like_sf"/>
</dbReference>
<keyword evidence="13" id="KW-0333">Golgi apparatus</keyword>
<evidence type="ECO:0000256" key="4">
    <source>
        <dbReference type="ARBA" id="ARBA00008297"/>
    </source>
</evidence>
<evidence type="ECO:0000256" key="10">
    <source>
        <dbReference type="ARBA" id="ARBA00022679"/>
    </source>
</evidence>
<comment type="similarity">
    <text evidence="5">In the C-terminal section; belongs to the cyclodeaminase/cyclohydrolase family.</text>
</comment>
<dbReference type="Proteomes" id="UP000764045">
    <property type="component" value="Unassembled WGS sequence"/>
</dbReference>
<evidence type="ECO:0000256" key="7">
    <source>
        <dbReference type="ARBA" id="ARBA00012998"/>
    </source>
</evidence>
<keyword evidence="14" id="KW-0206">Cytoskeleton</keyword>
<evidence type="ECO:0000256" key="16">
    <source>
        <dbReference type="ARBA" id="ARBA00023268"/>
    </source>
</evidence>
<evidence type="ECO:0000256" key="13">
    <source>
        <dbReference type="ARBA" id="ARBA00023034"/>
    </source>
</evidence>
<proteinExistence type="inferred from homology"/>
<reference evidence="22 23" key="1">
    <citation type="journal article" date="2021" name="Sci. Rep.">
        <title>The distribution of antibiotic resistance genes in chicken gut microbiota commensals.</title>
        <authorList>
            <person name="Juricova H."/>
            <person name="Matiasovicova J."/>
            <person name="Kubasova T."/>
            <person name="Cejkova D."/>
            <person name="Rychlik I."/>
        </authorList>
    </citation>
    <scope>NUCLEOTIDE SEQUENCE [LARGE SCALE GENOMIC DNA]</scope>
    <source>
        <strain evidence="22 23">An819</strain>
    </source>
</reference>
<dbReference type="InterPro" id="IPR037070">
    <property type="entry name" value="Formiminotransferase_C_sf"/>
</dbReference>
<evidence type="ECO:0000259" key="21">
    <source>
        <dbReference type="SMART" id="SM01222"/>
    </source>
</evidence>
<evidence type="ECO:0000256" key="18">
    <source>
        <dbReference type="ARBA" id="ARBA00025915"/>
    </source>
</evidence>
<dbReference type="GO" id="GO:0005814">
    <property type="term" value="C:centriole"/>
    <property type="evidence" value="ECO:0007669"/>
    <property type="project" value="UniProtKB-SubCell"/>
</dbReference>
<dbReference type="InterPro" id="IPR004227">
    <property type="entry name" value="Formiminotransferase_cat"/>
</dbReference>
<evidence type="ECO:0000256" key="6">
    <source>
        <dbReference type="ARBA" id="ARBA00012252"/>
    </source>
</evidence>
<dbReference type="NCBIfam" id="TIGR02024">
    <property type="entry name" value="FtcD"/>
    <property type="match status" value="1"/>
</dbReference>
<evidence type="ECO:0000256" key="3">
    <source>
        <dbReference type="ARBA" id="ARBA00005082"/>
    </source>
</evidence>
<dbReference type="Gene3D" id="3.30.990.10">
    <property type="entry name" value="Formiminotransferase, N-terminal subdomain"/>
    <property type="match status" value="1"/>
</dbReference>
<evidence type="ECO:0000256" key="9">
    <source>
        <dbReference type="ARBA" id="ARBA00022490"/>
    </source>
</evidence>
<dbReference type="PANTHER" id="PTHR12234">
    <property type="entry name" value="FORMIMINOTRANSFERASE-CYCLODEAMINASE"/>
    <property type="match status" value="1"/>
</dbReference>
<dbReference type="InterPro" id="IPR022384">
    <property type="entry name" value="FormiminoTrfase_cat_dom_sf"/>
</dbReference>
<evidence type="ECO:0000256" key="12">
    <source>
        <dbReference type="ARBA" id="ARBA00022954"/>
    </source>
</evidence>
<comment type="subcellular location">
    <subcellularLocation>
        <location evidence="1">Cytoplasm</location>
        <location evidence="1">Cytoskeleton</location>
        <location evidence="1">Microtubule organizing center</location>
        <location evidence="1">Centrosome</location>
        <location evidence="1">Centriole</location>
    </subcellularLocation>
    <subcellularLocation>
        <location evidence="2">Golgi apparatus</location>
    </subcellularLocation>
</comment>
<dbReference type="GO" id="GO:0030409">
    <property type="term" value="F:glutamate formimidoyltransferase activity"/>
    <property type="evidence" value="ECO:0007669"/>
    <property type="project" value="UniProtKB-EC"/>
</dbReference>
<keyword evidence="11" id="KW-0369">Histidine metabolism</keyword>
<comment type="caution">
    <text evidence="22">The sequence shown here is derived from an EMBL/GenBank/DDBJ whole genome shotgun (WGS) entry which is preliminary data.</text>
</comment>
<evidence type="ECO:0000256" key="2">
    <source>
        <dbReference type="ARBA" id="ARBA00004555"/>
    </source>
</evidence>
<dbReference type="SMART" id="SM01222">
    <property type="entry name" value="FTCD_N"/>
    <property type="match status" value="1"/>
</dbReference>
<dbReference type="PANTHER" id="PTHR12234:SF0">
    <property type="entry name" value="FORMIMIDOYLTRANSFERASE-CYCLODEAMINASE"/>
    <property type="match status" value="1"/>
</dbReference>